<proteinExistence type="predicted"/>
<dbReference type="Gene3D" id="3.30.70.100">
    <property type="match status" value="2"/>
</dbReference>
<dbReference type="Proteomes" id="UP000823388">
    <property type="component" value="Chromosome 9N"/>
</dbReference>
<evidence type="ECO:0000313" key="3">
    <source>
        <dbReference type="EMBL" id="KAG2537866.1"/>
    </source>
</evidence>
<name>A0A8T0MSW1_PANVG</name>
<feature type="region of interest" description="Disordered" evidence="1">
    <location>
        <begin position="1"/>
        <end position="30"/>
    </location>
</feature>
<comment type="caution">
    <text evidence="3">The sequence shown here is derived from an EMBL/GenBank/DDBJ whole genome shotgun (WGS) entry which is preliminary data.</text>
</comment>
<dbReference type="PROSITE" id="PS50846">
    <property type="entry name" value="HMA_2"/>
    <property type="match status" value="2"/>
</dbReference>
<accession>A0A8T0MSW1</accession>
<dbReference type="PANTHER" id="PTHR46413:SF1">
    <property type="entry name" value="HEAVY METAL-ASSOCIATED ISOPRENYLATED PLANT PROTEIN 6"/>
    <property type="match status" value="1"/>
</dbReference>
<dbReference type="AlphaFoldDB" id="A0A8T0MSW1"/>
<protein>
    <recommendedName>
        <fullName evidence="2">HMA domain-containing protein</fullName>
    </recommendedName>
</protein>
<evidence type="ECO:0000313" key="4">
    <source>
        <dbReference type="Proteomes" id="UP000823388"/>
    </source>
</evidence>
<gene>
    <name evidence="3" type="ORF">PVAP13_9NG325700</name>
</gene>
<dbReference type="EMBL" id="CM029054">
    <property type="protein sequence ID" value="KAG2537866.1"/>
    <property type="molecule type" value="Genomic_DNA"/>
</dbReference>
<feature type="domain" description="HMA" evidence="2">
    <location>
        <begin position="28"/>
        <end position="91"/>
    </location>
</feature>
<dbReference type="CDD" id="cd00371">
    <property type="entry name" value="HMA"/>
    <property type="match status" value="2"/>
</dbReference>
<dbReference type="Pfam" id="PF00403">
    <property type="entry name" value="HMA"/>
    <property type="match status" value="2"/>
</dbReference>
<feature type="compositionally biased region" description="Basic and acidic residues" evidence="1">
    <location>
        <begin position="1"/>
        <end position="20"/>
    </location>
</feature>
<dbReference type="InterPro" id="IPR006121">
    <property type="entry name" value="HMA_dom"/>
</dbReference>
<dbReference type="OrthoDB" id="689350at2759"/>
<feature type="compositionally biased region" description="Basic and acidic residues" evidence="1">
    <location>
        <begin position="231"/>
        <end position="257"/>
    </location>
</feature>
<evidence type="ECO:0000256" key="1">
    <source>
        <dbReference type="SAM" id="MobiDB-lite"/>
    </source>
</evidence>
<sequence length="346" mass="36008">MGEEKKAAAKDGDKKKEKDAGAAAPAGPQPIVLKVDLHCAGCADKVRKAIKRAPGVESVTADMAAGKVVVTGPADATELKERIEARAKKPVQIVSAGTGPPKKDKEKKADGGGEKKPDKEKAAGGGDKKGDKEKGGGGEKKADKDKGGDKPKEEKKAKEPKEETVTLKIRLHCDGCIDRIKRRIYKIKGVKDVAIDAGKDLVKVTGTMDAAALPGYLRDKLSRAVDVVAPGKKDGGGGDKKDKGDKKDGGEEKKDKSAASAAVAPMPMAEAGMYQMPPHYGYAPYPPAPGGYYGGAPAPHPAGGFYHPSAGGQYPPPPTPAYPYGASHLHAPQMFSDENPNACSVM</sequence>
<feature type="compositionally biased region" description="Basic and acidic residues" evidence="1">
    <location>
        <begin position="101"/>
        <end position="163"/>
    </location>
</feature>
<dbReference type="GO" id="GO:0046872">
    <property type="term" value="F:metal ion binding"/>
    <property type="evidence" value="ECO:0007669"/>
    <property type="project" value="InterPro"/>
</dbReference>
<dbReference type="PANTHER" id="PTHR46413">
    <property type="entry name" value="HEAVY METAL-ASSOCIATED ISOPRENYLATED PLANT PROTEIN 6"/>
    <property type="match status" value="1"/>
</dbReference>
<organism evidence="3 4">
    <name type="scientific">Panicum virgatum</name>
    <name type="common">Blackwell switchgrass</name>
    <dbReference type="NCBI Taxonomy" id="38727"/>
    <lineage>
        <taxon>Eukaryota</taxon>
        <taxon>Viridiplantae</taxon>
        <taxon>Streptophyta</taxon>
        <taxon>Embryophyta</taxon>
        <taxon>Tracheophyta</taxon>
        <taxon>Spermatophyta</taxon>
        <taxon>Magnoliopsida</taxon>
        <taxon>Liliopsida</taxon>
        <taxon>Poales</taxon>
        <taxon>Poaceae</taxon>
        <taxon>PACMAD clade</taxon>
        <taxon>Panicoideae</taxon>
        <taxon>Panicodae</taxon>
        <taxon>Paniceae</taxon>
        <taxon>Panicinae</taxon>
        <taxon>Panicum</taxon>
        <taxon>Panicum sect. Hiantes</taxon>
    </lineage>
</organism>
<dbReference type="InterPro" id="IPR044594">
    <property type="entry name" value="HIPP01/3/5/6"/>
</dbReference>
<dbReference type="SUPFAM" id="SSF55008">
    <property type="entry name" value="HMA, heavy metal-associated domain"/>
    <property type="match status" value="2"/>
</dbReference>
<feature type="region of interest" description="Disordered" evidence="1">
    <location>
        <begin position="228"/>
        <end position="262"/>
    </location>
</feature>
<feature type="domain" description="HMA" evidence="2">
    <location>
        <begin position="162"/>
        <end position="229"/>
    </location>
</feature>
<dbReference type="InterPro" id="IPR036163">
    <property type="entry name" value="HMA_dom_sf"/>
</dbReference>
<keyword evidence="4" id="KW-1185">Reference proteome</keyword>
<evidence type="ECO:0000259" key="2">
    <source>
        <dbReference type="PROSITE" id="PS50846"/>
    </source>
</evidence>
<feature type="region of interest" description="Disordered" evidence="1">
    <location>
        <begin position="54"/>
        <end position="163"/>
    </location>
</feature>
<feature type="compositionally biased region" description="Basic and acidic residues" evidence="1">
    <location>
        <begin position="77"/>
        <end position="87"/>
    </location>
</feature>
<reference evidence="3" key="1">
    <citation type="submission" date="2020-05" db="EMBL/GenBank/DDBJ databases">
        <title>WGS assembly of Panicum virgatum.</title>
        <authorList>
            <person name="Lovell J.T."/>
            <person name="Jenkins J."/>
            <person name="Shu S."/>
            <person name="Juenger T.E."/>
            <person name="Schmutz J."/>
        </authorList>
    </citation>
    <scope>NUCLEOTIDE SEQUENCE</scope>
    <source>
        <strain evidence="3">AP13</strain>
    </source>
</reference>